<dbReference type="Proteomes" id="UP001152622">
    <property type="component" value="Chromosome 5"/>
</dbReference>
<comment type="caution">
    <text evidence="1">The sequence shown here is derived from an EMBL/GenBank/DDBJ whole genome shotgun (WGS) entry which is preliminary data.</text>
</comment>
<evidence type="ECO:0000313" key="1">
    <source>
        <dbReference type="EMBL" id="KAJ8361375.1"/>
    </source>
</evidence>
<evidence type="ECO:0000313" key="2">
    <source>
        <dbReference type="Proteomes" id="UP001152622"/>
    </source>
</evidence>
<sequence length="30" mass="3232">MWKTGPGTPATALRSSFLMCCSLQIQNTTS</sequence>
<proteinExistence type="predicted"/>
<dbReference type="AlphaFoldDB" id="A0A9Q1FLX8"/>
<reference evidence="1" key="1">
    <citation type="journal article" date="2023" name="Science">
        <title>Genome structures resolve the early diversification of teleost fishes.</title>
        <authorList>
            <person name="Parey E."/>
            <person name="Louis A."/>
            <person name="Montfort J."/>
            <person name="Bouchez O."/>
            <person name="Roques C."/>
            <person name="Iampietro C."/>
            <person name="Lluch J."/>
            <person name="Castinel A."/>
            <person name="Donnadieu C."/>
            <person name="Desvignes T."/>
            <person name="Floi Bucao C."/>
            <person name="Jouanno E."/>
            <person name="Wen M."/>
            <person name="Mejri S."/>
            <person name="Dirks R."/>
            <person name="Jansen H."/>
            <person name="Henkel C."/>
            <person name="Chen W.J."/>
            <person name="Zahm M."/>
            <person name="Cabau C."/>
            <person name="Klopp C."/>
            <person name="Thompson A.W."/>
            <person name="Robinson-Rechavi M."/>
            <person name="Braasch I."/>
            <person name="Lecointre G."/>
            <person name="Bobe J."/>
            <person name="Postlethwait J.H."/>
            <person name="Berthelot C."/>
            <person name="Roest Crollius H."/>
            <person name="Guiguen Y."/>
        </authorList>
    </citation>
    <scope>NUCLEOTIDE SEQUENCE</scope>
    <source>
        <strain evidence="1">WJC10195</strain>
    </source>
</reference>
<protein>
    <submittedName>
        <fullName evidence="1">Uncharacterized protein</fullName>
    </submittedName>
</protein>
<name>A0A9Q1FLX8_SYNKA</name>
<dbReference type="EMBL" id="JAINUF010000005">
    <property type="protein sequence ID" value="KAJ8361375.1"/>
    <property type="molecule type" value="Genomic_DNA"/>
</dbReference>
<keyword evidence="2" id="KW-1185">Reference proteome</keyword>
<accession>A0A9Q1FLX8</accession>
<gene>
    <name evidence="1" type="ORF">SKAU_G00179000</name>
</gene>
<organism evidence="1 2">
    <name type="scientific">Synaphobranchus kaupii</name>
    <name type="common">Kaup's arrowtooth eel</name>
    <dbReference type="NCBI Taxonomy" id="118154"/>
    <lineage>
        <taxon>Eukaryota</taxon>
        <taxon>Metazoa</taxon>
        <taxon>Chordata</taxon>
        <taxon>Craniata</taxon>
        <taxon>Vertebrata</taxon>
        <taxon>Euteleostomi</taxon>
        <taxon>Actinopterygii</taxon>
        <taxon>Neopterygii</taxon>
        <taxon>Teleostei</taxon>
        <taxon>Anguilliformes</taxon>
        <taxon>Synaphobranchidae</taxon>
        <taxon>Synaphobranchus</taxon>
    </lineage>
</organism>